<proteinExistence type="predicted"/>
<name>A0A4Q7ZTR9_9ACTN</name>
<feature type="domain" description="HTH marR-type" evidence="1">
    <location>
        <begin position="22"/>
        <end position="155"/>
    </location>
</feature>
<dbReference type="PROSITE" id="PS50995">
    <property type="entry name" value="HTH_MARR_2"/>
    <property type="match status" value="1"/>
</dbReference>
<dbReference type="GO" id="GO:0006950">
    <property type="term" value="P:response to stress"/>
    <property type="evidence" value="ECO:0007669"/>
    <property type="project" value="TreeGrafter"/>
</dbReference>
<dbReference type="Pfam" id="PF12802">
    <property type="entry name" value="MarR_2"/>
    <property type="match status" value="1"/>
</dbReference>
<dbReference type="PANTHER" id="PTHR33164">
    <property type="entry name" value="TRANSCRIPTIONAL REGULATOR, MARR FAMILY"/>
    <property type="match status" value="1"/>
</dbReference>
<dbReference type="OrthoDB" id="3176111at2"/>
<comment type="caution">
    <text evidence="2">The sequence shown here is derived from an EMBL/GenBank/DDBJ whole genome shotgun (WGS) entry which is preliminary data.</text>
</comment>
<dbReference type="GO" id="GO:0003700">
    <property type="term" value="F:DNA-binding transcription factor activity"/>
    <property type="evidence" value="ECO:0007669"/>
    <property type="project" value="InterPro"/>
</dbReference>
<evidence type="ECO:0000259" key="1">
    <source>
        <dbReference type="PROSITE" id="PS50995"/>
    </source>
</evidence>
<gene>
    <name evidence="2" type="ORF">EV385_6573</name>
</gene>
<dbReference type="Gene3D" id="1.10.10.10">
    <property type="entry name" value="Winged helix-like DNA-binding domain superfamily/Winged helix DNA-binding domain"/>
    <property type="match status" value="1"/>
</dbReference>
<reference evidence="2 3" key="1">
    <citation type="submission" date="2019-02" db="EMBL/GenBank/DDBJ databases">
        <title>Sequencing the genomes of 1000 actinobacteria strains.</title>
        <authorList>
            <person name="Klenk H.-P."/>
        </authorList>
    </citation>
    <scope>NUCLEOTIDE SEQUENCE [LARGE SCALE GENOMIC DNA]</scope>
    <source>
        <strain evidence="2 3">DSM 45162</strain>
    </source>
</reference>
<dbReference type="GO" id="GO:0003677">
    <property type="term" value="F:DNA binding"/>
    <property type="evidence" value="ECO:0007669"/>
    <property type="project" value="UniProtKB-KW"/>
</dbReference>
<dbReference type="EMBL" id="SHKY01000001">
    <property type="protein sequence ID" value="RZU54622.1"/>
    <property type="molecule type" value="Genomic_DNA"/>
</dbReference>
<dbReference type="Proteomes" id="UP000292564">
    <property type="component" value="Unassembled WGS sequence"/>
</dbReference>
<dbReference type="InterPro" id="IPR036388">
    <property type="entry name" value="WH-like_DNA-bd_sf"/>
</dbReference>
<sequence length="160" mass="17062">MSTTISAWLPEEPRERAGYLAGLSGAHLLALAGSLITTQLSEALRPFDLQLSDWVLLGRLYAHPGTLSAGELATGAGIRASTVSTALARLSRRMLVARQRPDDDQRTVHVHLTEAGRVLYAAARPEINAALTTSYGVLTPEADGVLRTLLTAVLLGEPPR</sequence>
<evidence type="ECO:0000313" key="2">
    <source>
        <dbReference type="EMBL" id="RZU54622.1"/>
    </source>
</evidence>
<dbReference type="RefSeq" id="WP_130512946.1">
    <property type="nucleotide sequence ID" value="NZ_SHKY01000001.1"/>
</dbReference>
<dbReference type="SMART" id="SM00347">
    <property type="entry name" value="HTH_MARR"/>
    <property type="match status" value="1"/>
</dbReference>
<organism evidence="2 3">
    <name type="scientific">Krasilnikovia cinnamomea</name>
    <dbReference type="NCBI Taxonomy" id="349313"/>
    <lineage>
        <taxon>Bacteria</taxon>
        <taxon>Bacillati</taxon>
        <taxon>Actinomycetota</taxon>
        <taxon>Actinomycetes</taxon>
        <taxon>Micromonosporales</taxon>
        <taxon>Micromonosporaceae</taxon>
        <taxon>Krasilnikovia</taxon>
    </lineage>
</organism>
<accession>A0A4Q7ZTR9</accession>
<protein>
    <submittedName>
        <fullName evidence="2">DNA-binding MarR family transcriptional regulator</fullName>
    </submittedName>
</protein>
<dbReference type="PANTHER" id="PTHR33164:SF43">
    <property type="entry name" value="HTH-TYPE TRANSCRIPTIONAL REPRESSOR YETL"/>
    <property type="match status" value="1"/>
</dbReference>
<dbReference type="SUPFAM" id="SSF46785">
    <property type="entry name" value="Winged helix' DNA-binding domain"/>
    <property type="match status" value="1"/>
</dbReference>
<dbReference type="InterPro" id="IPR036390">
    <property type="entry name" value="WH_DNA-bd_sf"/>
</dbReference>
<keyword evidence="3" id="KW-1185">Reference proteome</keyword>
<keyword evidence="2" id="KW-0238">DNA-binding</keyword>
<dbReference type="InterPro" id="IPR000835">
    <property type="entry name" value="HTH_MarR-typ"/>
</dbReference>
<dbReference type="InterPro" id="IPR039422">
    <property type="entry name" value="MarR/SlyA-like"/>
</dbReference>
<evidence type="ECO:0000313" key="3">
    <source>
        <dbReference type="Proteomes" id="UP000292564"/>
    </source>
</evidence>
<dbReference type="AlphaFoldDB" id="A0A4Q7ZTR9"/>